<dbReference type="WBParaSite" id="ACRNAN_scaffold3672.g11186.t1">
    <property type="protein sequence ID" value="ACRNAN_scaffold3672.g11186.t1"/>
    <property type="gene ID" value="ACRNAN_scaffold3672.g11186"/>
</dbReference>
<evidence type="ECO:0000313" key="2">
    <source>
        <dbReference type="WBParaSite" id="ACRNAN_scaffold3672.g11186.t1"/>
    </source>
</evidence>
<reference evidence="2" key="1">
    <citation type="submission" date="2022-11" db="UniProtKB">
        <authorList>
            <consortium name="WormBaseParasite"/>
        </authorList>
    </citation>
    <scope>IDENTIFICATION</scope>
</reference>
<proteinExistence type="predicted"/>
<evidence type="ECO:0000313" key="1">
    <source>
        <dbReference type="Proteomes" id="UP000887540"/>
    </source>
</evidence>
<sequence>MHDKAIGIDEIRREIDISLNIRNYLGIDDQLSTGLLFLSFLYSFIFINKMEIEEVESSHTELESEPLHAEMESITSYFMEYDPLLDDGVLPEEQSEYNLNDPWWGIYD</sequence>
<organism evidence="1 2">
    <name type="scientific">Acrobeloides nanus</name>
    <dbReference type="NCBI Taxonomy" id="290746"/>
    <lineage>
        <taxon>Eukaryota</taxon>
        <taxon>Metazoa</taxon>
        <taxon>Ecdysozoa</taxon>
        <taxon>Nematoda</taxon>
        <taxon>Chromadorea</taxon>
        <taxon>Rhabditida</taxon>
        <taxon>Tylenchina</taxon>
        <taxon>Cephalobomorpha</taxon>
        <taxon>Cephaloboidea</taxon>
        <taxon>Cephalobidae</taxon>
        <taxon>Acrobeloides</taxon>
    </lineage>
</organism>
<dbReference type="AlphaFoldDB" id="A0A914DQY3"/>
<name>A0A914DQY3_9BILA</name>
<protein>
    <submittedName>
        <fullName evidence="2">Uncharacterized protein</fullName>
    </submittedName>
</protein>
<dbReference type="Proteomes" id="UP000887540">
    <property type="component" value="Unplaced"/>
</dbReference>
<keyword evidence="1" id="KW-1185">Reference proteome</keyword>
<accession>A0A914DQY3</accession>